<proteinExistence type="predicted"/>
<protein>
    <submittedName>
        <fullName evidence="3">LytR cell envelope-related transcriptional attenuator</fullName>
    </submittedName>
</protein>
<dbReference type="Gene3D" id="3.30.70.2390">
    <property type="match status" value="1"/>
</dbReference>
<name>A0A560WEC4_9MICO</name>
<dbReference type="InterPro" id="IPR027381">
    <property type="entry name" value="LytR/CpsA/Psr_C"/>
</dbReference>
<dbReference type="AlphaFoldDB" id="A0A560WEC4"/>
<reference evidence="3 4" key="1">
    <citation type="submission" date="2019-06" db="EMBL/GenBank/DDBJ databases">
        <title>Sequencing the genomes of 1000 actinobacteria strains.</title>
        <authorList>
            <person name="Klenk H.-P."/>
        </authorList>
    </citation>
    <scope>NUCLEOTIDE SEQUENCE [LARGE SCALE GENOMIC DNA]</scope>
    <source>
        <strain evidence="3 4">DSM 18935</strain>
    </source>
</reference>
<evidence type="ECO:0000256" key="1">
    <source>
        <dbReference type="SAM" id="Phobius"/>
    </source>
</evidence>
<keyword evidence="1" id="KW-0472">Membrane</keyword>
<keyword evidence="1" id="KW-1133">Transmembrane helix</keyword>
<feature type="transmembrane region" description="Helical" evidence="1">
    <location>
        <begin position="21"/>
        <end position="39"/>
    </location>
</feature>
<feature type="domain" description="LytR/CpsA/Psr regulator C-terminal" evidence="2">
    <location>
        <begin position="65"/>
        <end position="151"/>
    </location>
</feature>
<dbReference type="Proteomes" id="UP000315628">
    <property type="component" value="Unassembled WGS sequence"/>
</dbReference>
<evidence type="ECO:0000313" key="4">
    <source>
        <dbReference type="Proteomes" id="UP000315628"/>
    </source>
</evidence>
<comment type="caution">
    <text evidence="3">The sequence shown here is derived from an EMBL/GenBank/DDBJ whole genome shotgun (WGS) entry which is preliminary data.</text>
</comment>
<keyword evidence="1" id="KW-0812">Transmembrane</keyword>
<accession>A0A560WEC4</accession>
<dbReference type="Pfam" id="PF13399">
    <property type="entry name" value="LytR_C"/>
    <property type="match status" value="1"/>
</dbReference>
<gene>
    <name evidence="3" type="ORF">FB557_1347</name>
</gene>
<dbReference type="OrthoDB" id="4864198at2"/>
<organism evidence="3 4">
    <name type="scientific">Marihabitans asiaticum</name>
    <dbReference type="NCBI Taxonomy" id="415218"/>
    <lineage>
        <taxon>Bacteria</taxon>
        <taxon>Bacillati</taxon>
        <taxon>Actinomycetota</taxon>
        <taxon>Actinomycetes</taxon>
        <taxon>Micrococcales</taxon>
        <taxon>Intrasporangiaceae</taxon>
        <taxon>Marihabitans</taxon>
    </lineage>
</organism>
<sequence>MTDPAGPAHADRAGASRRRSIITITVVSLLLFFAFWYALSYYQASRGAPAPPTARQTTTCIDPSDVRVSVLNGTRRDGLAAGVAGQLKKRGFVVEKVANNPDGQDVSGVGLLRYPKSELPKVSLVAEHVGKLTREEVAKQPTITLVLGKGFTELPAAPDERACD</sequence>
<dbReference type="EMBL" id="VIUW01000002">
    <property type="protein sequence ID" value="TWD15815.1"/>
    <property type="molecule type" value="Genomic_DNA"/>
</dbReference>
<keyword evidence="4" id="KW-1185">Reference proteome</keyword>
<evidence type="ECO:0000313" key="3">
    <source>
        <dbReference type="EMBL" id="TWD15815.1"/>
    </source>
</evidence>
<evidence type="ECO:0000259" key="2">
    <source>
        <dbReference type="Pfam" id="PF13399"/>
    </source>
</evidence>
<dbReference type="RefSeq" id="WP_144856803.1">
    <property type="nucleotide sequence ID" value="NZ_BAAAYT010000001.1"/>
</dbReference>